<keyword evidence="1" id="KW-1133">Transmembrane helix</keyword>
<reference evidence="2" key="1">
    <citation type="journal article" date="2014" name="Int. J. Syst. Evol. Microbiol.">
        <title>Complete genome sequence of Corynebacterium casei LMG S-19264T (=DSM 44701T), isolated from a smear-ripened cheese.</title>
        <authorList>
            <consortium name="US DOE Joint Genome Institute (JGI-PGF)"/>
            <person name="Walter F."/>
            <person name="Albersmeier A."/>
            <person name="Kalinowski J."/>
            <person name="Ruckert C."/>
        </authorList>
    </citation>
    <scope>NUCLEOTIDE SEQUENCE</scope>
    <source>
        <strain evidence="2">CGMCC 1.12987</strain>
    </source>
</reference>
<feature type="transmembrane region" description="Helical" evidence="1">
    <location>
        <begin position="74"/>
        <end position="91"/>
    </location>
</feature>
<organism evidence="2 3">
    <name type="scientific">Paenibacillus abyssi</name>
    <dbReference type="NCBI Taxonomy" id="1340531"/>
    <lineage>
        <taxon>Bacteria</taxon>
        <taxon>Bacillati</taxon>
        <taxon>Bacillota</taxon>
        <taxon>Bacilli</taxon>
        <taxon>Bacillales</taxon>
        <taxon>Paenibacillaceae</taxon>
        <taxon>Paenibacillus</taxon>
    </lineage>
</organism>
<sequence length="213" mass="23776">MRHLFSFVFFMVGVFIISVGSSLMIQAELGLPPWDVLHMGLTGTYGLTFGIWSQIMGLLLIALTMLITRKRPGIGTVLNMFFLGFWIDRIMEWDIIPQFYSFPLSLVEFMLGVMLTGFGIGMYLASGLGAGPRDGFTLACVQLFRARFGIVRTVTELVVLGGGTLLGGPVFIGTVLFSLTIGFFCDRFIPFWKIRHDRIYDKFFAAKKVDLGV</sequence>
<reference evidence="2" key="2">
    <citation type="submission" date="2020-09" db="EMBL/GenBank/DDBJ databases">
        <authorList>
            <person name="Sun Q."/>
            <person name="Zhou Y."/>
        </authorList>
    </citation>
    <scope>NUCLEOTIDE SEQUENCE</scope>
    <source>
        <strain evidence="2">CGMCC 1.12987</strain>
    </source>
</reference>
<dbReference type="Pfam" id="PF19700">
    <property type="entry name" value="DUF6198"/>
    <property type="match status" value="1"/>
</dbReference>
<dbReference type="InterPro" id="IPR038750">
    <property type="entry name" value="YczE/YyaS-like"/>
</dbReference>
<comment type="caution">
    <text evidence="2">The sequence shown here is derived from an EMBL/GenBank/DDBJ whole genome shotgun (WGS) entry which is preliminary data.</text>
</comment>
<feature type="transmembrane region" description="Helical" evidence="1">
    <location>
        <begin position="7"/>
        <end position="25"/>
    </location>
</feature>
<accession>A0A917FQE3</accession>
<gene>
    <name evidence="2" type="ORF">GCM10010916_13420</name>
</gene>
<keyword evidence="1" id="KW-0472">Membrane</keyword>
<dbReference type="RefSeq" id="WP_188530168.1">
    <property type="nucleotide sequence ID" value="NZ_BMGR01000003.1"/>
</dbReference>
<evidence type="ECO:0000256" key="1">
    <source>
        <dbReference type="SAM" id="Phobius"/>
    </source>
</evidence>
<protein>
    <submittedName>
        <fullName evidence="2">Membrane protein</fullName>
    </submittedName>
</protein>
<feature type="transmembrane region" description="Helical" evidence="1">
    <location>
        <begin position="45"/>
        <end position="67"/>
    </location>
</feature>
<name>A0A917FQE3_9BACL</name>
<dbReference type="PANTHER" id="PTHR40078">
    <property type="entry name" value="INTEGRAL MEMBRANE PROTEIN-RELATED"/>
    <property type="match status" value="1"/>
</dbReference>
<proteinExistence type="predicted"/>
<dbReference type="Proteomes" id="UP000644756">
    <property type="component" value="Unassembled WGS sequence"/>
</dbReference>
<evidence type="ECO:0000313" key="3">
    <source>
        <dbReference type="Proteomes" id="UP000644756"/>
    </source>
</evidence>
<dbReference type="PANTHER" id="PTHR40078:SF1">
    <property type="entry name" value="INTEGRAL MEMBRANE PROTEIN"/>
    <property type="match status" value="1"/>
</dbReference>
<feature type="transmembrane region" description="Helical" evidence="1">
    <location>
        <begin position="166"/>
        <end position="185"/>
    </location>
</feature>
<keyword evidence="1" id="KW-0812">Transmembrane</keyword>
<dbReference type="AlphaFoldDB" id="A0A917FQE3"/>
<keyword evidence="3" id="KW-1185">Reference proteome</keyword>
<evidence type="ECO:0000313" key="2">
    <source>
        <dbReference type="EMBL" id="GGF97481.1"/>
    </source>
</evidence>
<feature type="transmembrane region" description="Helical" evidence="1">
    <location>
        <begin position="103"/>
        <end position="124"/>
    </location>
</feature>
<dbReference type="EMBL" id="BMGR01000003">
    <property type="protein sequence ID" value="GGF97481.1"/>
    <property type="molecule type" value="Genomic_DNA"/>
</dbReference>